<dbReference type="EMBL" id="CP002207">
    <property type="protein sequence ID" value="ADP34050.1"/>
    <property type="molecule type" value="Genomic_DNA"/>
</dbReference>
<feature type="compositionally biased region" description="Low complexity" evidence="5">
    <location>
        <begin position="337"/>
        <end position="418"/>
    </location>
</feature>
<dbReference type="PANTHER" id="PTHR33392:SF10">
    <property type="entry name" value="POLYISOPRENYL-TEICHOIC ACID--PEPTIDOGLYCAN TEICHOIC ACID TRANSFERASE TAGV"/>
    <property type="match status" value="1"/>
</dbReference>
<keyword evidence="4" id="KW-1133">Transmembrane helix</keyword>
<feature type="region of interest" description="Disordered" evidence="5">
    <location>
        <begin position="334"/>
        <end position="418"/>
    </location>
</feature>
<dbReference type="PANTHER" id="PTHR33392">
    <property type="entry name" value="POLYISOPRENYL-TEICHOIC ACID--PEPTIDOGLYCAN TEICHOIC ACID TRANSFERASE TAGU"/>
    <property type="match status" value="1"/>
</dbReference>
<name>A0ABM5M1N7_BACA1</name>
<comment type="similarity">
    <text evidence="1">Belongs to the LytR/CpsA/Psr (LCP) family.</text>
</comment>
<gene>
    <name evidence="7" type="ordered locus">BATR1942_15655</name>
</gene>
<dbReference type="NCBIfam" id="TIGR00350">
    <property type="entry name" value="lytR_cpsA_psr"/>
    <property type="match status" value="1"/>
</dbReference>
<organism evidence="7 8">
    <name type="scientific">Bacillus atrophaeus (strain 1942)</name>
    <dbReference type="NCBI Taxonomy" id="720555"/>
    <lineage>
        <taxon>Bacteria</taxon>
        <taxon>Bacillati</taxon>
        <taxon>Bacillota</taxon>
        <taxon>Bacilli</taxon>
        <taxon>Bacillales</taxon>
        <taxon>Bacillaceae</taxon>
        <taxon>Bacillus</taxon>
    </lineage>
</organism>
<protein>
    <submittedName>
        <fullName evidence="7">Membrane bound transcriptional regulator</fullName>
    </submittedName>
</protein>
<evidence type="ECO:0000313" key="8">
    <source>
        <dbReference type="Proteomes" id="UP000006867"/>
    </source>
</evidence>
<evidence type="ECO:0000259" key="6">
    <source>
        <dbReference type="Pfam" id="PF03816"/>
    </source>
</evidence>
<evidence type="ECO:0000313" key="7">
    <source>
        <dbReference type="EMBL" id="ADP34050.1"/>
    </source>
</evidence>
<reference evidence="7 8" key="1">
    <citation type="journal article" date="2011" name="Front. Microbiol.">
        <title>Genomic signatures of strain selection and enhancement in Bacillus atrophaeus var. globigii, a historical biowarfare simulant.</title>
        <authorList>
            <person name="Gibbons H.S."/>
            <person name="Broomall S.M."/>
            <person name="McNew L.A."/>
            <person name="Daligault H."/>
            <person name="Chapman C."/>
            <person name="Bruce D."/>
            <person name="Karavis M."/>
            <person name="Krepps M."/>
            <person name="McGregor P.A."/>
            <person name="Hong C."/>
            <person name="Park K.H."/>
            <person name="Akmal A."/>
            <person name="Feldman A."/>
            <person name="Lin J.S."/>
            <person name="Chang W.E."/>
            <person name="Higgs B.W."/>
            <person name="Demirev P."/>
            <person name="Lindquist J."/>
            <person name="Liem A."/>
            <person name="Fochler E."/>
            <person name="Read T.D."/>
            <person name="Tapia R."/>
            <person name="Johnson S."/>
            <person name="Bishop-Lilly K.A."/>
            <person name="Detter C."/>
            <person name="Han C."/>
            <person name="Sozhamannan S."/>
            <person name="Rosenzweig C.N."/>
            <person name="Skowronski E.W."/>
        </authorList>
    </citation>
    <scope>NUCLEOTIDE SEQUENCE [LARGE SCALE GENOMIC DNA]</scope>
    <source>
        <strain evidence="7 8">1942</strain>
    </source>
</reference>
<dbReference type="Proteomes" id="UP000006867">
    <property type="component" value="Chromosome"/>
</dbReference>
<dbReference type="InterPro" id="IPR050922">
    <property type="entry name" value="LytR/CpsA/Psr_CW_biosynth"/>
</dbReference>
<evidence type="ECO:0000256" key="4">
    <source>
        <dbReference type="ARBA" id="ARBA00022989"/>
    </source>
</evidence>
<accession>A0ABM5M1N7</accession>
<evidence type="ECO:0000256" key="3">
    <source>
        <dbReference type="ARBA" id="ARBA00022968"/>
    </source>
</evidence>
<dbReference type="Pfam" id="PF03816">
    <property type="entry name" value="LytR_cpsA_psr"/>
    <property type="match status" value="1"/>
</dbReference>
<evidence type="ECO:0000256" key="5">
    <source>
        <dbReference type="SAM" id="MobiDB-lite"/>
    </source>
</evidence>
<keyword evidence="4" id="KW-0472">Membrane</keyword>
<keyword evidence="3" id="KW-0735">Signal-anchor</keyword>
<dbReference type="RefSeq" id="WP_003326712.1">
    <property type="nucleotide sequence ID" value="NC_014639.1"/>
</dbReference>
<sequence length="418" mass="45353">MAERVRVRVRKKKSKRKIIFKRILVLFVLALLVVVGLGGYKLYKTISAADDSYDALSRGDKSDLRSEVVDMKKKPFSILFMGIEDYSTKGEKGRSDSLIVVTLDPKKKTMKMLSIPRDTRVQLHGDTTGNKTKINAAYSKGGKEETVETVEDFLQIPIDKYVTVDFDGFKDVINEVGGIDVDVPFDFNEKSDVDKSKKIYFTKGKMHLDGEEALAYARMRKQDKRGDFGRNDRQKQILNAIIDQMSKASNIAKIDKIAQTASKNVETNIRITEGLALQQIYSGFSSKNTETLKITGSDLYLGGTTSTKGTYYFEPDATNLANLQKELQDYLDYTPESSSSTADGTGTDDSASSTSGSTGTDNSSSSTSGSTGNSSGSTSGTTGTDDSTSSSSPDSYSNSSSGSSSSDSTTNSTTGSSY</sequence>
<evidence type="ECO:0000256" key="1">
    <source>
        <dbReference type="ARBA" id="ARBA00006068"/>
    </source>
</evidence>
<evidence type="ECO:0000256" key="2">
    <source>
        <dbReference type="ARBA" id="ARBA00022692"/>
    </source>
</evidence>
<dbReference type="Gene3D" id="3.40.630.190">
    <property type="entry name" value="LCP protein"/>
    <property type="match status" value="1"/>
</dbReference>
<dbReference type="InterPro" id="IPR004474">
    <property type="entry name" value="LytR_CpsA_psr"/>
</dbReference>
<keyword evidence="8" id="KW-1185">Reference proteome</keyword>
<proteinExistence type="inferred from homology"/>
<keyword evidence="2" id="KW-0812">Transmembrane</keyword>
<feature type="domain" description="Cell envelope-related transcriptional attenuator" evidence="6">
    <location>
        <begin position="94"/>
        <end position="246"/>
    </location>
</feature>